<dbReference type="Pfam" id="PF00391">
    <property type="entry name" value="PEP-utilizers"/>
    <property type="match status" value="1"/>
</dbReference>
<dbReference type="SUPFAM" id="SSF52009">
    <property type="entry name" value="Phosphohistidine domain"/>
    <property type="match status" value="1"/>
</dbReference>
<evidence type="ECO:0000256" key="3">
    <source>
        <dbReference type="ARBA" id="ARBA00022840"/>
    </source>
</evidence>
<protein>
    <submittedName>
        <fullName evidence="5">PEP-utilizing enzyme</fullName>
    </submittedName>
</protein>
<accession>A0ABW1X2S5</accession>
<name>A0ABW1X2S5_9ACTN</name>
<keyword evidence="6" id="KW-1185">Reference proteome</keyword>
<dbReference type="InterPro" id="IPR008279">
    <property type="entry name" value="PEP-util_enz_mobile_dom"/>
</dbReference>
<dbReference type="InterPro" id="IPR036637">
    <property type="entry name" value="Phosphohistidine_dom_sf"/>
</dbReference>
<sequence length="149" mass="15169">MVARNEGPQVLRGLPASPGRVRGTARVIASTMELHLLQPGEVLVVPITSADHDETLGRAAALVTDVGAGGSHSASEARARHIPAVLGTGIATRCISDGMVIEVDGDTGQVTLPEGAAPIPTGFRPRVPYKFAIGAGAAAALALVRTLTH</sequence>
<comment type="caution">
    <text evidence="5">The sequence shown here is derived from an EMBL/GenBank/DDBJ whole genome shotgun (WGS) entry which is preliminary data.</text>
</comment>
<feature type="domain" description="PEP-utilising enzyme mobile" evidence="4">
    <location>
        <begin position="38"/>
        <end position="108"/>
    </location>
</feature>
<comment type="similarity">
    <text evidence="1">Belongs to the PEP-utilizing enzyme family.</text>
</comment>
<dbReference type="InterPro" id="IPR006319">
    <property type="entry name" value="PEP_synth"/>
</dbReference>
<dbReference type="EMBL" id="JBHSUA010000015">
    <property type="protein sequence ID" value="MFC6396789.1"/>
    <property type="molecule type" value="Genomic_DNA"/>
</dbReference>
<dbReference type="PANTHER" id="PTHR43030:SF1">
    <property type="entry name" value="PHOSPHOENOLPYRUVATE SYNTHASE"/>
    <property type="match status" value="1"/>
</dbReference>
<dbReference type="Gene3D" id="3.50.30.10">
    <property type="entry name" value="Phosphohistidine domain"/>
    <property type="match status" value="1"/>
</dbReference>
<evidence type="ECO:0000259" key="4">
    <source>
        <dbReference type="Pfam" id="PF00391"/>
    </source>
</evidence>
<evidence type="ECO:0000313" key="5">
    <source>
        <dbReference type="EMBL" id="MFC6396789.1"/>
    </source>
</evidence>
<evidence type="ECO:0000256" key="1">
    <source>
        <dbReference type="ARBA" id="ARBA00007837"/>
    </source>
</evidence>
<dbReference type="PANTHER" id="PTHR43030">
    <property type="entry name" value="PHOSPHOENOLPYRUVATE SYNTHASE"/>
    <property type="match status" value="1"/>
</dbReference>
<organism evidence="5 6">
    <name type="scientific">Luteococcus sanguinis</name>
    <dbReference type="NCBI Taxonomy" id="174038"/>
    <lineage>
        <taxon>Bacteria</taxon>
        <taxon>Bacillati</taxon>
        <taxon>Actinomycetota</taxon>
        <taxon>Actinomycetes</taxon>
        <taxon>Propionibacteriales</taxon>
        <taxon>Propionibacteriaceae</taxon>
        <taxon>Luteococcus</taxon>
    </lineage>
</organism>
<evidence type="ECO:0000313" key="6">
    <source>
        <dbReference type="Proteomes" id="UP001596266"/>
    </source>
</evidence>
<keyword evidence="2" id="KW-0547">Nucleotide-binding</keyword>
<dbReference type="RefSeq" id="WP_343884212.1">
    <property type="nucleotide sequence ID" value="NZ_BAAAKI010000001.1"/>
</dbReference>
<gene>
    <name evidence="5" type="ORF">ACFP57_07295</name>
</gene>
<proteinExistence type="inferred from homology"/>
<keyword evidence="3" id="KW-0067">ATP-binding</keyword>
<evidence type="ECO:0000256" key="2">
    <source>
        <dbReference type="ARBA" id="ARBA00022741"/>
    </source>
</evidence>
<dbReference type="Proteomes" id="UP001596266">
    <property type="component" value="Unassembled WGS sequence"/>
</dbReference>
<reference evidence="6" key="1">
    <citation type="journal article" date="2019" name="Int. J. Syst. Evol. Microbiol.">
        <title>The Global Catalogue of Microorganisms (GCM) 10K type strain sequencing project: providing services to taxonomists for standard genome sequencing and annotation.</title>
        <authorList>
            <consortium name="The Broad Institute Genomics Platform"/>
            <consortium name="The Broad Institute Genome Sequencing Center for Infectious Disease"/>
            <person name="Wu L."/>
            <person name="Ma J."/>
        </authorList>
    </citation>
    <scope>NUCLEOTIDE SEQUENCE [LARGE SCALE GENOMIC DNA]</scope>
    <source>
        <strain evidence="6">CGMCC 1.15277</strain>
    </source>
</reference>